<organism evidence="6 7">
    <name type="scientific">Leptonema illini</name>
    <dbReference type="NCBI Taxonomy" id="183"/>
    <lineage>
        <taxon>Bacteria</taxon>
        <taxon>Pseudomonadati</taxon>
        <taxon>Spirochaetota</taxon>
        <taxon>Spirochaetia</taxon>
        <taxon>Leptospirales</taxon>
        <taxon>Leptospiraceae</taxon>
        <taxon>Leptonema</taxon>
    </lineage>
</organism>
<feature type="DNA-binding region" description="H-T-H motif" evidence="4">
    <location>
        <begin position="31"/>
        <end position="50"/>
    </location>
</feature>
<dbReference type="AlphaFoldDB" id="A0A833LYS7"/>
<evidence type="ECO:0000313" key="6">
    <source>
        <dbReference type="EMBL" id="KAB2935149.1"/>
    </source>
</evidence>
<accession>A0A833LYS7</accession>
<protein>
    <submittedName>
        <fullName evidence="6">TetR/AcrR family transcriptional regulator</fullName>
    </submittedName>
</protein>
<evidence type="ECO:0000256" key="2">
    <source>
        <dbReference type="ARBA" id="ARBA00023125"/>
    </source>
</evidence>
<gene>
    <name evidence="6" type="ORF">F9K24_00035</name>
</gene>
<evidence type="ECO:0000256" key="1">
    <source>
        <dbReference type="ARBA" id="ARBA00023015"/>
    </source>
</evidence>
<dbReference type="Proteomes" id="UP000460298">
    <property type="component" value="Unassembled WGS sequence"/>
</dbReference>
<proteinExistence type="predicted"/>
<dbReference type="GO" id="GO:0003677">
    <property type="term" value="F:DNA binding"/>
    <property type="evidence" value="ECO:0007669"/>
    <property type="project" value="UniProtKB-UniRule"/>
</dbReference>
<evidence type="ECO:0000313" key="7">
    <source>
        <dbReference type="Proteomes" id="UP000460298"/>
    </source>
</evidence>
<dbReference type="InterPro" id="IPR036271">
    <property type="entry name" value="Tet_transcr_reg_TetR-rel_C_sf"/>
</dbReference>
<dbReference type="InterPro" id="IPR009057">
    <property type="entry name" value="Homeodomain-like_sf"/>
</dbReference>
<dbReference type="Gene3D" id="1.10.357.10">
    <property type="entry name" value="Tetracycline Repressor, domain 2"/>
    <property type="match status" value="1"/>
</dbReference>
<dbReference type="PANTHER" id="PTHR47506">
    <property type="entry name" value="TRANSCRIPTIONAL REGULATORY PROTEIN"/>
    <property type="match status" value="1"/>
</dbReference>
<name>A0A833LYS7_9LEPT</name>
<evidence type="ECO:0000259" key="5">
    <source>
        <dbReference type="PROSITE" id="PS50977"/>
    </source>
</evidence>
<evidence type="ECO:0000256" key="3">
    <source>
        <dbReference type="ARBA" id="ARBA00023163"/>
    </source>
</evidence>
<dbReference type="EMBL" id="WBUI01000001">
    <property type="protein sequence ID" value="KAB2935149.1"/>
    <property type="molecule type" value="Genomic_DNA"/>
</dbReference>
<dbReference type="PROSITE" id="PS50977">
    <property type="entry name" value="HTH_TETR_2"/>
    <property type="match status" value="1"/>
</dbReference>
<dbReference type="Pfam" id="PF00440">
    <property type="entry name" value="TetR_N"/>
    <property type="match status" value="1"/>
</dbReference>
<dbReference type="SUPFAM" id="SSF46689">
    <property type="entry name" value="Homeodomain-like"/>
    <property type="match status" value="1"/>
</dbReference>
<keyword evidence="3" id="KW-0804">Transcription</keyword>
<dbReference type="SUPFAM" id="SSF48498">
    <property type="entry name" value="Tetracyclin repressor-like, C-terminal domain"/>
    <property type="match status" value="1"/>
</dbReference>
<dbReference type="InterPro" id="IPR001647">
    <property type="entry name" value="HTH_TetR"/>
</dbReference>
<keyword evidence="1" id="KW-0805">Transcription regulation</keyword>
<dbReference type="PANTHER" id="PTHR47506:SF3">
    <property type="entry name" value="HTH-TYPE TRANSCRIPTIONAL REGULATOR LMRA"/>
    <property type="match status" value="1"/>
</dbReference>
<feature type="domain" description="HTH tetR-type" evidence="5">
    <location>
        <begin position="8"/>
        <end position="68"/>
    </location>
</feature>
<reference evidence="6 7" key="1">
    <citation type="submission" date="2019-10" db="EMBL/GenBank/DDBJ databases">
        <title>Extracellular Electron Transfer in a Candidatus Methanoperedens spp. Enrichment Culture.</title>
        <authorList>
            <person name="Berger S."/>
            <person name="Rangel Shaw D."/>
            <person name="Berben T."/>
            <person name="In 'T Zandt M."/>
            <person name="Frank J."/>
            <person name="Reimann J."/>
            <person name="Jetten M.S.M."/>
            <person name="Welte C.U."/>
        </authorList>
    </citation>
    <scope>NUCLEOTIDE SEQUENCE [LARGE SCALE GENOMIC DNA]</scope>
    <source>
        <strain evidence="6">SB12</strain>
    </source>
</reference>
<keyword evidence="2 4" id="KW-0238">DNA-binding</keyword>
<dbReference type="PRINTS" id="PR00455">
    <property type="entry name" value="HTHTETR"/>
</dbReference>
<comment type="caution">
    <text evidence="6">The sequence shown here is derived from an EMBL/GenBank/DDBJ whole genome shotgun (WGS) entry which is preliminary data.</text>
</comment>
<sequence length="204" mass="23872">MSGIEIEEPARDRILRAASRLFYEQGYPNTGINEILSEAGAFKKSLYIHFPSKIELGKAYVQVQEAFILGTIERIIKRHDRYAEFIASWMRVVRRGIKTSYRYGCPLANLSNQTHDEPELAFTVRAALDRWTTLFHTELLRMSWPHPVNEDQTADFAERILFYYQGAMQLYGMSGDIRYIKRLERELLRIAEDVRDHSNRNGYC</sequence>
<evidence type="ECO:0000256" key="4">
    <source>
        <dbReference type="PROSITE-ProRule" id="PRU00335"/>
    </source>
</evidence>